<evidence type="ECO:0000256" key="4">
    <source>
        <dbReference type="SAM" id="SignalP"/>
    </source>
</evidence>
<dbReference type="SUPFAM" id="SSF69318">
    <property type="entry name" value="Integrin alpha N-terminal domain"/>
    <property type="match status" value="1"/>
</dbReference>
<sequence>MKLRTLLLAAALLPLIPSQAQPQNQAQPQTKSAREAARLNNLGTALMNQQFAQRAVDTFAQAYTTDPTLALAKLNQGIALLYLQQLPQAEQALTLAAAKAPSDPHAWYALGLLYRNQNQPQQSLDAFNKVLALDPTDADTHYLAASMHLELGDLDAALAEYRKALALNPIHASALFGLAHSLQRQGHPAEAHQYLVQFQRITTEKLSTPLTHTYGEEGGYGRVEVASLPVTTIAAMIPVTFRESWRTPALPAPTSGAACLLPSAADATTLVLMGAGDQAIRLFRQSNSNATFEAIPPAETNIHLPGTGLACAIGDYDNDGLPDLALALTTPSGEDQIHLLRNLGGNKFEDVTAASGITPKNHPTSLTFVDFDHDGDLDLFVTGSPTTSTPNLLWRNNGNQTFTDWTHESGLGGNGGTSGNASTGGNSGLGGSTTSAILSDLNNDRAVDLLVTGPSPAPTFFGNRRDGPFAASPLFAASLPPTTSVTTLDFDKDGWMDVLLTHTGAPGVTLWHNLDGHSFERVPLPLSDALSATAAIPIDFDNDGWIDLALLVQTSTGAQLRILRNLGPAGFTDVTAQLQLDHLPLTSPKSLLAADLRHTGAADLLLTQSDGSALLLANTGGSRNHSLHIALTGLADNKSALGTKVEVFANGLWQKWEITTPSGILAGLGTADRADLVRLLWPTGVPQDEIDLAAYKPQTVSHTGTQPKPQSITELDRRGSSCPTLFAWNGTQYTFISDVIGAAVVGHWVSPTQHNIPDPDEWIKVPGSQLHARNGTYSLRFGEPMEEVNFVDQVRLVAIDHPAATSVYPNEGFLSAPPFAQTKTIVTSSAHPLAGAWDDHGNNVLPLLSHQPLSASNPQPTISNAQSPISDPPPPLTSRHPERSEGSPHSSQTRTSPPQAAPAPTYLRDFTNLPYAGFANPHTLTLDLGPWSPNRPLLLLHGFIEYFSASSMYSAWQAGLTPIPPYIEAQLPNGSGDKTGTWQRIVDDMGFPAGLPRTVVVDLTGKLPPGTTRIRITTNLQIYWDQALVDNEAQPSNEAQPDNLRQTELPLAHADLALRGYPQQIDGHTPGDLTYNYQSISSTGPFVPHRGSYTRYGDVTPLLHAIDDQFVIFGTGEDMDLEFSAAPLPPLPTGWTRDFFFYANGFVKDMDFYEATPFAVGSLPFHGMSAYPYPATEHYPDDPAHTAYTAYQLNYNTRYESGSPTRPYQFHYQPQASTPPETNPQ</sequence>
<keyword evidence="1 4" id="KW-0732">Signal</keyword>
<feature type="repeat" description="TPR" evidence="2">
    <location>
        <begin position="138"/>
        <end position="171"/>
    </location>
</feature>
<dbReference type="PROSITE" id="PS50005">
    <property type="entry name" value="TPR"/>
    <property type="match status" value="2"/>
</dbReference>
<dbReference type="SUPFAM" id="SSF48452">
    <property type="entry name" value="TPR-like"/>
    <property type="match status" value="1"/>
</dbReference>
<dbReference type="InterPro" id="IPR028994">
    <property type="entry name" value="Integrin_alpha_N"/>
</dbReference>
<name>A0AAU7Z949_9BACT</name>
<feature type="compositionally biased region" description="Polar residues" evidence="3">
    <location>
        <begin position="887"/>
        <end position="898"/>
    </location>
</feature>
<dbReference type="InterPro" id="IPR019734">
    <property type="entry name" value="TPR_rpt"/>
</dbReference>
<dbReference type="SMART" id="SM00028">
    <property type="entry name" value="TPR"/>
    <property type="match status" value="4"/>
</dbReference>
<feature type="repeat" description="TPR" evidence="2">
    <location>
        <begin position="104"/>
        <end position="137"/>
    </location>
</feature>
<proteinExistence type="predicted"/>
<dbReference type="PANTHER" id="PTHR44103">
    <property type="entry name" value="PROPROTEIN CONVERTASE P"/>
    <property type="match status" value="1"/>
</dbReference>
<feature type="region of interest" description="Disordered" evidence="3">
    <location>
        <begin position="407"/>
        <end position="428"/>
    </location>
</feature>
<dbReference type="Gene3D" id="1.25.40.10">
    <property type="entry name" value="Tetratricopeptide repeat domain"/>
    <property type="match status" value="1"/>
</dbReference>
<feature type="region of interest" description="Disordered" evidence="3">
    <location>
        <begin position="848"/>
        <end position="906"/>
    </location>
</feature>
<evidence type="ECO:0000256" key="1">
    <source>
        <dbReference type="ARBA" id="ARBA00022729"/>
    </source>
</evidence>
<feature type="compositionally biased region" description="Polar residues" evidence="3">
    <location>
        <begin position="851"/>
        <end position="869"/>
    </location>
</feature>
<dbReference type="PROSITE" id="PS50293">
    <property type="entry name" value="TPR_REGION"/>
    <property type="match status" value="1"/>
</dbReference>
<dbReference type="EMBL" id="CP132932">
    <property type="protein sequence ID" value="XCB25444.1"/>
    <property type="molecule type" value="Genomic_DNA"/>
</dbReference>
<keyword evidence="2" id="KW-0802">TPR repeat</keyword>
<reference evidence="5" key="2">
    <citation type="journal article" date="2024" name="Environ. Microbiol.">
        <title>Genome analysis and description of Tunturibacter gen. nov. expands the diversity of Terriglobia in tundra soils.</title>
        <authorList>
            <person name="Messyasz A."/>
            <person name="Mannisto M.K."/>
            <person name="Kerkhof L.J."/>
            <person name="Haggblom M.M."/>
        </authorList>
    </citation>
    <scope>NUCLEOTIDE SEQUENCE</scope>
    <source>
        <strain evidence="5">M8UP23</strain>
    </source>
</reference>
<dbReference type="PANTHER" id="PTHR44103:SF1">
    <property type="entry name" value="PROPROTEIN CONVERTASE P"/>
    <property type="match status" value="1"/>
</dbReference>
<evidence type="ECO:0000256" key="2">
    <source>
        <dbReference type="PROSITE-ProRule" id="PRU00339"/>
    </source>
</evidence>
<evidence type="ECO:0000256" key="3">
    <source>
        <dbReference type="SAM" id="MobiDB-lite"/>
    </source>
</evidence>
<feature type="chain" id="PRO_5043761865" evidence="4">
    <location>
        <begin position="21"/>
        <end position="1225"/>
    </location>
</feature>
<feature type="region of interest" description="Disordered" evidence="3">
    <location>
        <begin position="1204"/>
        <end position="1225"/>
    </location>
</feature>
<feature type="signal peptide" evidence="4">
    <location>
        <begin position="1"/>
        <end position="20"/>
    </location>
</feature>
<dbReference type="InterPro" id="IPR011990">
    <property type="entry name" value="TPR-like_helical_dom_sf"/>
</dbReference>
<dbReference type="KEGG" id="temp:RBB75_13410"/>
<dbReference type="Pfam" id="PF13414">
    <property type="entry name" value="TPR_11"/>
    <property type="match status" value="1"/>
</dbReference>
<reference evidence="5" key="1">
    <citation type="submission" date="2023-08" db="EMBL/GenBank/DDBJ databases">
        <authorList>
            <person name="Messyasz A."/>
            <person name="Mannisto M.K."/>
            <person name="Kerkhof L.J."/>
            <person name="Haggblom M."/>
        </authorList>
    </citation>
    <scope>NUCLEOTIDE SEQUENCE</scope>
    <source>
        <strain evidence="5">M8UP23</strain>
    </source>
</reference>
<accession>A0AAU7Z949</accession>
<evidence type="ECO:0000313" key="5">
    <source>
        <dbReference type="EMBL" id="XCB25444.1"/>
    </source>
</evidence>
<dbReference type="RefSeq" id="WP_353068376.1">
    <property type="nucleotide sequence ID" value="NZ_CP132932.1"/>
</dbReference>
<protein>
    <submittedName>
        <fullName evidence="5">FG-GAP-like repeat-containing protein</fullName>
    </submittedName>
</protein>
<dbReference type="InterPro" id="IPR013517">
    <property type="entry name" value="FG-GAP"/>
</dbReference>
<dbReference type="Gene3D" id="2.130.10.130">
    <property type="entry name" value="Integrin alpha, N-terminal"/>
    <property type="match status" value="1"/>
</dbReference>
<dbReference type="Pfam" id="PF13517">
    <property type="entry name" value="FG-GAP_3"/>
    <property type="match status" value="3"/>
</dbReference>
<dbReference type="AlphaFoldDB" id="A0AAU7Z949"/>
<dbReference type="Pfam" id="PF13432">
    <property type="entry name" value="TPR_16"/>
    <property type="match status" value="1"/>
</dbReference>
<organism evidence="5">
    <name type="scientific">Tunturiibacter empetritectus</name>
    <dbReference type="NCBI Taxonomy" id="3069691"/>
    <lineage>
        <taxon>Bacteria</taxon>
        <taxon>Pseudomonadati</taxon>
        <taxon>Acidobacteriota</taxon>
        <taxon>Terriglobia</taxon>
        <taxon>Terriglobales</taxon>
        <taxon>Acidobacteriaceae</taxon>
        <taxon>Tunturiibacter</taxon>
    </lineage>
</organism>
<gene>
    <name evidence="5" type="ORF">RBB75_13410</name>
</gene>